<dbReference type="Pfam" id="PF12802">
    <property type="entry name" value="MarR_2"/>
    <property type="match status" value="1"/>
</dbReference>
<dbReference type="PANTHER" id="PTHR39515:SF2">
    <property type="entry name" value="HTH-TYPE TRANSCRIPTIONAL REGULATOR RV0880"/>
    <property type="match status" value="1"/>
</dbReference>
<dbReference type="PANTHER" id="PTHR39515">
    <property type="entry name" value="CONSERVED PROTEIN"/>
    <property type="match status" value="1"/>
</dbReference>
<keyword evidence="4" id="KW-1185">Reference proteome</keyword>
<dbReference type="Gene3D" id="1.10.10.10">
    <property type="entry name" value="Winged helix-like DNA-binding domain superfamily/Winged helix DNA-binding domain"/>
    <property type="match status" value="1"/>
</dbReference>
<comment type="caution">
    <text evidence="3">The sequence shown here is derived from an EMBL/GenBank/DDBJ whole genome shotgun (WGS) entry which is preliminary data.</text>
</comment>
<feature type="region of interest" description="Disordered" evidence="1">
    <location>
        <begin position="1"/>
        <end position="40"/>
    </location>
</feature>
<proteinExistence type="predicted"/>
<sequence>MDDESSLEGSGASSANDLSSRVRSTVGRLSRRFRAERPEGELGDKALEVLTFLDKRGPHSLTELSEAAQVAPASMSQSVNRLTSAGYAVRTPDDRDGRRVLFTTTPAGTDLAVATQARRNAWLSARLDELSGPEQDVVARACALLDRIAES</sequence>
<dbReference type="InterPro" id="IPR036388">
    <property type="entry name" value="WH-like_DNA-bd_sf"/>
</dbReference>
<evidence type="ECO:0000313" key="4">
    <source>
        <dbReference type="Proteomes" id="UP001501295"/>
    </source>
</evidence>
<accession>A0ABP8WDI8</accession>
<dbReference type="RefSeq" id="WP_345377359.1">
    <property type="nucleotide sequence ID" value="NZ_BAABLM010000012.1"/>
</dbReference>
<dbReference type="InterPro" id="IPR000835">
    <property type="entry name" value="HTH_MarR-typ"/>
</dbReference>
<feature type="domain" description="HTH marR-type" evidence="2">
    <location>
        <begin position="15"/>
        <end position="150"/>
    </location>
</feature>
<name>A0ABP8WDI8_9MICO</name>
<reference evidence="4" key="1">
    <citation type="journal article" date="2019" name="Int. J. Syst. Evol. Microbiol.">
        <title>The Global Catalogue of Microorganisms (GCM) 10K type strain sequencing project: providing services to taxonomists for standard genome sequencing and annotation.</title>
        <authorList>
            <consortium name="The Broad Institute Genomics Platform"/>
            <consortium name="The Broad Institute Genome Sequencing Center for Infectious Disease"/>
            <person name="Wu L."/>
            <person name="Ma J."/>
        </authorList>
    </citation>
    <scope>NUCLEOTIDE SEQUENCE [LARGE SCALE GENOMIC DNA]</scope>
    <source>
        <strain evidence="4">JCM 18956</strain>
    </source>
</reference>
<dbReference type="InterPro" id="IPR052526">
    <property type="entry name" value="HTH-type_Bedaq_tolerance"/>
</dbReference>
<dbReference type="InterPro" id="IPR036390">
    <property type="entry name" value="WH_DNA-bd_sf"/>
</dbReference>
<dbReference type="SUPFAM" id="SSF46785">
    <property type="entry name" value="Winged helix' DNA-binding domain"/>
    <property type="match status" value="1"/>
</dbReference>
<organism evidence="3 4">
    <name type="scientific">Frondihabitans cladoniiphilus</name>
    <dbReference type="NCBI Taxonomy" id="715785"/>
    <lineage>
        <taxon>Bacteria</taxon>
        <taxon>Bacillati</taxon>
        <taxon>Actinomycetota</taxon>
        <taxon>Actinomycetes</taxon>
        <taxon>Micrococcales</taxon>
        <taxon>Microbacteriaceae</taxon>
        <taxon>Frondihabitans</taxon>
    </lineage>
</organism>
<dbReference type="SMART" id="SM00347">
    <property type="entry name" value="HTH_MARR"/>
    <property type="match status" value="1"/>
</dbReference>
<dbReference type="Proteomes" id="UP001501295">
    <property type="component" value="Unassembled WGS sequence"/>
</dbReference>
<protein>
    <recommendedName>
        <fullName evidence="2">HTH marR-type domain-containing protein</fullName>
    </recommendedName>
</protein>
<evidence type="ECO:0000313" key="3">
    <source>
        <dbReference type="EMBL" id="GAA4686390.1"/>
    </source>
</evidence>
<dbReference type="EMBL" id="BAABLM010000012">
    <property type="protein sequence ID" value="GAA4686390.1"/>
    <property type="molecule type" value="Genomic_DNA"/>
</dbReference>
<dbReference type="PROSITE" id="PS50995">
    <property type="entry name" value="HTH_MARR_2"/>
    <property type="match status" value="1"/>
</dbReference>
<evidence type="ECO:0000256" key="1">
    <source>
        <dbReference type="SAM" id="MobiDB-lite"/>
    </source>
</evidence>
<evidence type="ECO:0000259" key="2">
    <source>
        <dbReference type="PROSITE" id="PS50995"/>
    </source>
</evidence>
<gene>
    <name evidence="3" type="ORF">GCM10025780_36270</name>
</gene>